<feature type="region of interest" description="Disordered" evidence="6">
    <location>
        <begin position="92"/>
        <end position="121"/>
    </location>
</feature>
<feature type="region of interest" description="Disordered" evidence="6">
    <location>
        <begin position="192"/>
        <end position="246"/>
    </location>
</feature>
<dbReference type="Proteomes" id="UP001057375">
    <property type="component" value="Unassembled WGS sequence"/>
</dbReference>
<comment type="caution">
    <text evidence="7">The sequence shown here is derived from an EMBL/GenBank/DDBJ whole genome shotgun (WGS) entry which is preliminary data.</text>
</comment>
<comment type="subcellular location">
    <subcellularLocation>
        <location evidence="1">Nucleus</location>
    </subcellularLocation>
</comment>
<reference evidence="7" key="1">
    <citation type="submission" date="2022-03" db="EMBL/GenBank/DDBJ databases">
        <title>Draft genome sequence of Aduncisulcus paluster, a free-living microaerophilic Fornicata.</title>
        <authorList>
            <person name="Yuyama I."/>
            <person name="Kume K."/>
            <person name="Tamura T."/>
            <person name="Inagaki Y."/>
            <person name="Hashimoto T."/>
        </authorList>
    </citation>
    <scope>NUCLEOTIDE SEQUENCE</scope>
    <source>
        <strain evidence="7">NY0171</strain>
    </source>
</reference>
<evidence type="ECO:0000256" key="4">
    <source>
        <dbReference type="ARBA" id="ARBA00022884"/>
    </source>
</evidence>
<keyword evidence="3" id="KW-0698">rRNA processing</keyword>
<gene>
    <name evidence="7" type="ORF">ADUPG1_006394</name>
</gene>
<keyword evidence="8" id="KW-1185">Reference proteome</keyword>
<evidence type="ECO:0000256" key="2">
    <source>
        <dbReference type="ARBA" id="ARBA00022517"/>
    </source>
</evidence>
<keyword evidence="4" id="KW-0694">RNA-binding</keyword>
<evidence type="ECO:0000256" key="3">
    <source>
        <dbReference type="ARBA" id="ARBA00022552"/>
    </source>
</evidence>
<keyword evidence="7" id="KW-0687">Ribonucleoprotein</keyword>
<evidence type="ECO:0000256" key="6">
    <source>
        <dbReference type="SAM" id="MobiDB-lite"/>
    </source>
</evidence>
<evidence type="ECO:0000313" key="8">
    <source>
        <dbReference type="Proteomes" id="UP001057375"/>
    </source>
</evidence>
<name>A0ABQ5KI48_9EUKA</name>
<keyword evidence="2" id="KW-0690">Ribosome biogenesis</keyword>
<dbReference type="EMBL" id="BQXS01009951">
    <property type="protein sequence ID" value="GKT32190.1"/>
    <property type="molecule type" value="Genomic_DNA"/>
</dbReference>
<keyword evidence="5" id="KW-0539">Nucleus</keyword>
<feature type="compositionally biased region" description="Low complexity" evidence="6">
    <location>
        <begin position="109"/>
        <end position="121"/>
    </location>
</feature>
<evidence type="ECO:0000256" key="5">
    <source>
        <dbReference type="ARBA" id="ARBA00023242"/>
    </source>
</evidence>
<dbReference type="InterPro" id="IPR009000">
    <property type="entry name" value="Transl_B-barrel_sf"/>
</dbReference>
<sequence length="246" mass="28244">MEEESESSDEFIVNVQIENEKGLIVRSLHEALPDIVDLSSIPEDMDIHDESKQKLHILGNIKHFVHNTVVIEGIGLPYQLWEPVYDKVQNPDKEDEKIISSQENPEDAPISSIPSEEPQSLSISSSIPDYFYHCIGFICDVFGPIDHPHYILRYLNPSDIEKLDFSVGETLYVRHSSDSTVDLKKLSKEKFTDASNAHDEEGEEGFSDDEEEKRQKWKRRSSSRGKERHGETKYRPQKRSSSIESK</sequence>
<protein>
    <submittedName>
        <fullName evidence="7">H/ACA ribonucleoprotein complex, subunit Gar1/Naf1 like protein</fullName>
    </submittedName>
</protein>
<accession>A0ABQ5KI48</accession>
<feature type="compositionally biased region" description="Acidic residues" evidence="6">
    <location>
        <begin position="200"/>
        <end position="211"/>
    </location>
</feature>
<dbReference type="InterPro" id="IPR038664">
    <property type="entry name" value="Gar1/Naf1_Cbf5-bd_sf"/>
</dbReference>
<dbReference type="InterPro" id="IPR040309">
    <property type="entry name" value="Naf1"/>
</dbReference>
<dbReference type="SUPFAM" id="SSF50447">
    <property type="entry name" value="Translation proteins"/>
    <property type="match status" value="1"/>
</dbReference>
<organism evidence="7 8">
    <name type="scientific">Aduncisulcus paluster</name>
    <dbReference type="NCBI Taxonomy" id="2918883"/>
    <lineage>
        <taxon>Eukaryota</taxon>
        <taxon>Metamonada</taxon>
        <taxon>Carpediemonas-like organisms</taxon>
        <taxon>Aduncisulcus</taxon>
    </lineage>
</organism>
<dbReference type="PANTHER" id="PTHR31633">
    <property type="entry name" value="H/ACA RIBONUCLEOPROTEIN COMPLEX NON-CORE SUBUNIT NAF1"/>
    <property type="match status" value="1"/>
</dbReference>
<dbReference type="GO" id="GO:1990904">
    <property type="term" value="C:ribonucleoprotein complex"/>
    <property type="evidence" value="ECO:0007669"/>
    <property type="project" value="UniProtKB-KW"/>
</dbReference>
<proteinExistence type="predicted"/>
<feature type="compositionally biased region" description="Basic and acidic residues" evidence="6">
    <location>
        <begin position="224"/>
        <end position="234"/>
    </location>
</feature>
<dbReference type="PANTHER" id="PTHR31633:SF1">
    <property type="entry name" value="H_ACA RIBONUCLEOPROTEIN COMPLEX NON-CORE SUBUNIT NAF1"/>
    <property type="match status" value="1"/>
</dbReference>
<evidence type="ECO:0000313" key="7">
    <source>
        <dbReference type="EMBL" id="GKT32190.1"/>
    </source>
</evidence>
<evidence type="ECO:0000256" key="1">
    <source>
        <dbReference type="ARBA" id="ARBA00004123"/>
    </source>
</evidence>
<dbReference type="Gene3D" id="2.40.10.230">
    <property type="entry name" value="Probable tRNA pseudouridine synthase domain"/>
    <property type="match status" value="1"/>
</dbReference>